<feature type="region of interest" description="Disordered" evidence="4">
    <location>
        <begin position="256"/>
        <end position="276"/>
    </location>
</feature>
<dbReference type="PANTHER" id="PTHR43899:SF13">
    <property type="entry name" value="RH59310P"/>
    <property type="match status" value="1"/>
</dbReference>
<protein>
    <recommendedName>
        <fullName evidence="7">Short-chain dehydrogenase</fullName>
    </recommendedName>
</protein>
<sequence>MKTTALITGAAGGIGFEFAKIASQANYSLLLIDVNETLLAEKKAEISIMFPQTDIHLMVCNLAEKDIAEKIHQRIIEEQLLIEILFNNAGFGNFGHFLETDWAKDEAMLNVHMVTTTHLTKLVLPGMTYRKRGYILNNASVAAFVPGPLMSTYHASKAYLLSFTQALANELKGTGVSATVLCPGMTKTGFAKANGNEDPNIKFNIATAEEVAYFAFSSMIKGHPVAVPGVWNKLSAFLPRLLSRNRVTNMVGNIQRKNHAKRADSMQLAPELKLKA</sequence>
<dbReference type="Proteomes" id="UP000075615">
    <property type="component" value="Unassembled WGS sequence"/>
</dbReference>
<dbReference type="SUPFAM" id="SSF51735">
    <property type="entry name" value="NAD(P)-binding Rossmann-fold domains"/>
    <property type="match status" value="1"/>
</dbReference>
<dbReference type="STRING" id="296218.AWN68_04425"/>
<dbReference type="Gene3D" id="3.40.50.720">
    <property type="entry name" value="NAD(P)-binding Rossmann-like Domain"/>
    <property type="match status" value="1"/>
</dbReference>
<comment type="similarity">
    <text evidence="1 3">Belongs to the short-chain dehydrogenases/reductases (SDR) family.</text>
</comment>
<dbReference type="InterPro" id="IPR002347">
    <property type="entry name" value="SDR_fam"/>
</dbReference>
<evidence type="ECO:0000256" key="3">
    <source>
        <dbReference type="RuleBase" id="RU000363"/>
    </source>
</evidence>
<keyword evidence="6" id="KW-1185">Reference proteome</keyword>
<evidence type="ECO:0000256" key="4">
    <source>
        <dbReference type="SAM" id="MobiDB-lite"/>
    </source>
</evidence>
<dbReference type="PRINTS" id="PR00080">
    <property type="entry name" value="SDRFAMILY"/>
</dbReference>
<name>A0A150XJG2_9BACT</name>
<accession>A0A150XJG2</accession>
<gene>
    <name evidence="5" type="ORF">AWN68_04425</name>
</gene>
<comment type="caution">
    <text evidence="5">The sequence shown here is derived from an EMBL/GenBank/DDBJ whole genome shotgun (WGS) entry which is preliminary data.</text>
</comment>
<dbReference type="InterPro" id="IPR036291">
    <property type="entry name" value="NAD(P)-bd_dom_sf"/>
</dbReference>
<organism evidence="5 6">
    <name type="scientific">Roseivirga echinicomitans</name>
    <dbReference type="NCBI Taxonomy" id="296218"/>
    <lineage>
        <taxon>Bacteria</taxon>
        <taxon>Pseudomonadati</taxon>
        <taxon>Bacteroidota</taxon>
        <taxon>Cytophagia</taxon>
        <taxon>Cytophagales</taxon>
        <taxon>Roseivirgaceae</taxon>
        <taxon>Roseivirga</taxon>
    </lineage>
</organism>
<dbReference type="PIRSF" id="PIRSF000126">
    <property type="entry name" value="11-beta-HSD1"/>
    <property type="match status" value="1"/>
</dbReference>
<proteinExistence type="inferred from homology"/>
<reference evidence="5 6" key="1">
    <citation type="submission" date="2016-01" db="EMBL/GenBank/DDBJ databases">
        <title>Genome sequencing of Roseivirga echinicomitans KMM 6058.</title>
        <authorList>
            <person name="Selvaratnam C."/>
            <person name="Thevarajoo S."/>
            <person name="Goh K.M."/>
            <person name="Ee R."/>
            <person name="Chan K.-G."/>
            <person name="Chong C.S."/>
        </authorList>
    </citation>
    <scope>NUCLEOTIDE SEQUENCE [LARGE SCALE GENOMIC DNA]</scope>
    <source>
        <strain evidence="5 6">KMM 6058</strain>
    </source>
</reference>
<dbReference type="RefSeq" id="WP_068414743.1">
    <property type="nucleotide sequence ID" value="NZ_LRDB01000012.1"/>
</dbReference>
<evidence type="ECO:0008006" key="7">
    <source>
        <dbReference type="Google" id="ProtNLM"/>
    </source>
</evidence>
<evidence type="ECO:0000313" key="6">
    <source>
        <dbReference type="Proteomes" id="UP000075615"/>
    </source>
</evidence>
<evidence type="ECO:0000313" key="5">
    <source>
        <dbReference type="EMBL" id="KYG78878.1"/>
    </source>
</evidence>
<dbReference type="InterPro" id="IPR051019">
    <property type="entry name" value="VLCFA-Steroid_DH"/>
</dbReference>
<dbReference type="EMBL" id="LRDB01000012">
    <property type="protein sequence ID" value="KYG78878.1"/>
    <property type="molecule type" value="Genomic_DNA"/>
</dbReference>
<dbReference type="PRINTS" id="PR00081">
    <property type="entry name" value="GDHRDH"/>
</dbReference>
<dbReference type="OrthoDB" id="9808814at2"/>
<dbReference type="GO" id="GO:0016491">
    <property type="term" value="F:oxidoreductase activity"/>
    <property type="evidence" value="ECO:0007669"/>
    <property type="project" value="UniProtKB-KW"/>
</dbReference>
<keyword evidence="2" id="KW-0560">Oxidoreductase</keyword>
<evidence type="ECO:0000256" key="2">
    <source>
        <dbReference type="ARBA" id="ARBA00023002"/>
    </source>
</evidence>
<dbReference type="PANTHER" id="PTHR43899">
    <property type="entry name" value="RH59310P"/>
    <property type="match status" value="1"/>
</dbReference>
<evidence type="ECO:0000256" key="1">
    <source>
        <dbReference type="ARBA" id="ARBA00006484"/>
    </source>
</evidence>
<dbReference type="AlphaFoldDB" id="A0A150XJG2"/>
<dbReference type="Pfam" id="PF00106">
    <property type="entry name" value="adh_short"/>
    <property type="match status" value="1"/>
</dbReference>
<dbReference type="CDD" id="cd05233">
    <property type="entry name" value="SDR_c"/>
    <property type="match status" value="1"/>
</dbReference>